<dbReference type="InterPro" id="IPR011006">
    <property type="entry name" value="CheY-like_superfamily"/>
</dbReference>
<dbReference type="CDD" id="cd17535">
    <property type="entry name" value="REC_NarL-like"/>
    <property type="match status" value="1"/>
</dbReference>
<dbReference type="PROSITE" id="PS00622">
    <property type="entry name" value="HTH_LUXR_1"/>
    <property type="match status" value="1"/>
</dbReference>
<dbReference type="AlphaFoldDB" id="A0A1I1A434"/>
<dbReference type="EMBL" id="FOKG01000008">
    <property type="protein sequence ID" value="SFB32705.1"/>
    <property type="molecule type" value="Genomic_DNA"/>
</dbReference>
<dbReference type="Proteomes" id="UP000243799">
    <property type="component" value="Unassembled WGS sequence"/>
</dbReference>
<evidence type="ECO:0000313" key="7">
    <source>
        <dbReference type="Proteomes" id="UP000243799"/>
    </source>
</evidence>
<dbReference type="PROSITE" id="PS50110">
    <property type="entry name" value="RESPONSE_REGULATORY"/>
    <property type="match status" value="1"/>
</dbReference>
<keyword evidence="7" id="KW-1185">Reference proteome</keyword>
<dbReference type="InterPro" id="IPR039420">
    <property type="entry name" value="WalR-like"/>
</dbReference>
<keyword evidence="1 3" id="KW-0597">Phosphoprotein</keyword>
<dbReference type="PROSITE" id="PS50043">
    <property type="entry name" value="HTH_LUXR_2"/>
    <property type="match status" value="1"/>
</dbReference>
<organism evidence="6 7">
    <name type="scientific">Amycolatopsis marina</name>
    <dbReference type="NCBI Taxonomy" id="490629"/>
    <lineage>
        <taxon>Bacteria</taxon>
        <taxon>Bacillati</taxon>
        <taxon>Actinomycetota</taxon>
        <taxon>Actinomycetes</taxon>
        <taxon>Pseudonocardiales</taxon>
        <taxon>Pseudonocardiaceae</taxon>
        <taxon>Amycolatopsis</taxon>
    </lineage>
</organism>
<dbReference type="Pfam" id="PF00196">
    <property type="entry name" value="GerE"/>
    <property type="match status" value="1"/>
</dbReference>
<dbReference type="PRINTS" id="PR00038">
    <property type="entry name" value="HTHLUXR"/>
</dbReference>
<feature type="modified residue" description="4-aspartylphosphate" evidence="3">
    <location>
        <position position="65"/>
    </location>
</feature>
<accession>A0A1I1A434</accession>
<dbReference type="SUPFAM" id="SSF52172">
    <property type="entry name" value="CheY-like"/>
    <property type="match status" value="1"/>
</dbReference>
<proteinExistence type="predicted"/>
<dbReference type="Pfam" id="PF00072">
    <property type="entry name" value="Response_reg"/>
    <property type="match status" value="1"/>
</dbReference>
<dbReference type="GO" id="GO:0006355">
    <property type="term" value="P:regulation of DNA-templated transcription"/>
    <property type="evidence" value="ECO:0007669"/>
    <property type="project" value="InterPro"/>
</dbReference>
<dbReference type="GO" id="GO:0000160">
    <property type="term" value="P:phosphorelay signal transduction system"/>
    <property type="evidence" value="ECO:0007669"/>
    <property type="project" value="InterPro"/>
</dbReference>
<dbReference type="InterPro" id="IPR000792">
    <property type="entry name" value="Tscrpt_reg_LuxR_C"/>
</dbReference>
<gene>
    <name evidence="6" type="ORF">SAMN05216266_108168</name>
</gene>
<dbReference type="InterPro" id="IPR001789">
    <property type="entry name" value="Sig_transdc_resp-reg_receiver"/>
</dbReference>
<dbReference type="SMART" id="SM00448">
    <property type="entry name" value="REC"/>
    <property type="match status" value="1"/>
</dbReference>
<name>A0A1I1A434_9PSEU</name>
<reference evidence="7" key="1">
    <citation type="submission" date="2016-10" db="EMBL/GenBank/DDBJ databases">
        <authorList>
            <person name="Varghese N."/>
            <person name="Submissions S."/>
        </authorList>
    </citation>
    <scope>NUCLEOTIDE SEQUENCE [LARGE SCALE GENOMIC DNA]</scope>
    <source>
        <strain evidence="7">CGMCC 4.3568</strain>
    </source>
</reference>
<dbReference type="STRING" id="490629.SAMN05216266_108168"/>
<dbReference type="SUPFAM" id="SSF46894">
    <property type="entry name" value="C-terminal effector domain of the bipartite response regulators"/>
    <property type="match status" value="1"/>
</dbReference>
<evidence type="ECO:0000259" key="5">
    <source>
        <dbReference type="PROSITE" id="PS50110"/>
    </source>
</evidence>
<evidence type="ECO:0000256" key="1">
    <source>
        <dbReference type="ARBA" id="ARBA00022553"/>
    </source>
</evidence>
<keyword evidence="2" id="KW-0238">DNA-binding</keyword>
<sequence>MSHAPSDPPAAPIDVVLVEDHDMVAEAIQLAFEPIPDIRIVARARTGAEALTQVRAHQPRVVVLDRRLPDGDGIERIGAIRESSPHSAVLVLTGEASPSVAARAVAAGGGGLVVKSAGLDDLVTAVRRVATGEAVFGTQLLGEVFDRLTGRSATTPLTPREHEALVLLASGATTEQIAEKLRLAKNTVRNHIQRVLVKLGAHSKLEAVAVARREGLID</sequence>
<feature type="domain" description="Response regulatory" evidence="5">
    <location>
        <begin position="14"/>
        <end position="130"/>
    </location>
</feature>
<evidence type="ECO:0000313" key="6">
    <source>
        <dbReference type="EMBL" id="SFB32705.1"/>
    </source>
</evidence>
<dbReference type="PANTHER" id="PTHR43214">
    <property type="entry name" value="TWO-COMPONENT RESPONSE REGULATOR"/>
    <property type="match status" value="1"/>
</dbReference>
<dbReference type="SMART" id="SM00421">
    <property type="entry name" value="HTH_LUXR"/>
    <property type="match status" value="1"/>
</dbReference>
<dbReference type="GO" id="GO:0003677">
    <property type="term" value="F:DNA binding"/>
    <property type="evidence" value="ECO:0007669"/>
    <property type="project" value="UniProtKB-KW"/>
</dbReference>
<dbReference type="RefSeq" id="WP_281245701.1">
    <property type="nucleotide sequence ID" value="NZ_FOKG01000008.1"/>
</dbReference>
<evidence type="ECO:0000259" key="4">
    <source>
        <dbReference type="PROSITE" id="PS50043"/>
    </source>
</evidence>
<evidence type="ECO:0000256" key="3">
    <source>
        <dbReference type="PROSITE-ProRule" id="PRU00169"/>
    </source>
</evidence>
<evidence type="ECO:0000256" key="2">
    <source>
        <dbReference type="ARBA" id="ARBA00023125"/>
    </source>
</evidence>
<dbReference type="Gene3D" id="3.40.50.2300">
    <property type="match status" value="1"/>
</dbReference>
<dbReference type="CDD" id="cd06170">
    <property type="entry name" value="LuxR_C_like"/>
    <property type="match status" value="1"/>
</dbReference>
<dbReference type="InterPro" id="IPR016032">
    <property type="entry name" value="Sig_transdc_resp-reg_C-effctor"/>
</dbReference>
<protein>
    <submittedName>
        <fullName evidence="6">Two component transcriptional regulator, LuxR family</fullName>
    </submittedName>
</protein>
<dbReference type="InterPro" id="IPR058245">
    <property type="entry name" value="NreC/VraR/RcsB-like_REC"/>
</dbReference>
<feature type="domain" description="HTH luxR-type" evidence="4">
    <location>
        <begin position="150"/>
        <end position="215"/>
    </location>
</feature>